<sequence>MIIVLNGYPGVGKLTIGQELISKISGRLLDIHSVYNVAFALTEFKSPDFIETVEKIEAVAHNLILKLPAEIPVVLTTVLAGSSDWGDAEWQRIVRLGRERAPFFVVHLHCDLEENIRRIEAGARAAMRKPRDAEMARRNHIQGKILAGIDETNLLKLDVTRLTPSDAAAKIAEWIQRAEV</sequence>
<proteinExistence type="predicted"/>
<dbReference type="Gene3D" id="3.40.50.300">
    <property type="entry name" value="P-loop containing nucleotide triphosphate hydrolases"/>
    <property type="match status" value="1"/>
</dbReference>
<gene>
    <name evidence="1" type="ORF">GHK62_30720</name>
    <name evidence="2" type="ORF">GHK62_31240</name>
</gene>
<dbReference type="EMBL" id="WITC01000127">
    <property type="protein sequence ID" value="MQX18949.1"/>
    <property type="molecule type" value="Genomic_DNA"/>
</dbReference>
<dbReference type="Pfam" id="PF13238">
    <property type="entry name" value="AAA_18"/>
    <property type="match status" value="1"/>
</dbReference>
<accession>A0A6N7LS61</accession>
<dbReference type="Proteomes" id="UP000439983">
    <property type="component" value="Unassembled WGS sequence"/>
</dbReference>
<dbReference type="InterPro" id="IPR027417">
    <property type="entry name" value="P-loop_NTPase"/>
</dbReference>
<dbReference type="PRINTS" id="PR01100">
    <property type="entry name" value="SHIKIMTKNASE"/>
</dbReference>
<keyword evidence="3" id="KW-1185">Reference proteome</keyword>
<name>A0A6N7LS61_SINTE</name>
<evidence type="ECO:0000313" key="2">
    <source>
        <dbReference type="EMBL" id="MQX19044.1"/>
    </source>
</evidence>
<dbReference type="OrthoDB" id="193997at2"/>
<protein>
    <submittedName>
        <fullName evidence="2">AAA family ATPase</fullName>
    </submittedName>
</protein>
<comment type="caution">
    <text evidence="2">The sequence shown here is derived from an EMBL/GenBank/DDBJ whole genome shotgun (WGS) entry which is preliminary data.</text>
</comment>
<reference evidence="2 3" key="1">
    <citation type="journal article" date="2013" name="Genome Biol.">
        <title>Comparative genomics of the core and accessory genomes of 48 Sinorhizobium strains comprising five genospecies.</title>
        <authorList>
            <person name="Sugawara M."/>
            <person name="Epstein B."/>
            <person name="Badgley B.D."/>
            <person name="Unno T."/>
            <person name="Xu L."/>
            <person name="Reese J."/>
            <person name="Gyaneshwar P."/>
            <person name="Denny R."/>
            <person name="Mudge J."/>
            <person name="Bharti A.K."/>
            <person name="Farmer A.D."/>
            <person name="May G.D."/>
            <person name="Woodward J.E."/>
            <person name="Medigue C."/>
            <person name="Vallenet D."/>
            <person name="Lajus A."/>
            <person name="Rouy Z."/>
            <person name="Martinez-Vaz B."/>
            <person name="Tiffin P."/>
            <person name="Young N.D."/>
            <person name="Sadowsky M.J."/>
        </authorList>
    </citation>
    <scope>NUCLEOTIDE SEQUENCE [LARGE SCALE GENOMIC DNA]</scope>
    <source>
        <strain evidence="2 3">USDA4894</strain>
    </source>
</reference>
<evidence type="ECO:0000313" key="3">
    <source>
        <dbReference type="Proteomes" id="UP000439983"/>
    </source>
</evidence>
<dbReference type="SUPFAM" id="SSF52540">
    <property type="entry name" value="P-loop containing nucleoside triphosphate hydrolases"/>
    <property type="match status" value="1"/>
</dbReference>
<dbReference type="RefSeq" id="WP_153442836.1">
    <property type="nucleotide sequence ID" value="NZ_CP121659.1"/>
</dbReference>
<dbReference type="AlphaFoldDB" id="A0A6N7LS61"/>
<dbReference type="EMBL" id="WITC01000128">
    <property type="protein sequence ID" value="MQX19044.1"/>
    <property type="molecule type" value="Genomic_DNA"/>
</dbReference>
<organism evidence="2 3">
    <name type="scientific">Sinorhizobium terangae</name>
    <dbReference type="NCBI Taxonomy" id="110322"/>
    <lineage>
        <taxon>Bacteria</taxon>
        <taxon>Pseudomonadati</taxon>
        <taxon>Pseudomonadota</taxon>
        <taxon>Alphaproteobacteria</taxon>
        <taxon>Hyphomicrobiales</taxon>
        <taxon>Rhizobiaceae</taxon>
        <taxon>Sinorhizobium/Ensifer group</taxon>
        <taxon>Sinorhizobium</taxon>
    </lineage>
</organism>
<evidence type="ECO:0000313" key="1">
    <source>
        <dbReference type="EMBL" id="MQX18949.1"/>
    </source>
</evidence>